<name>A0A0P9WXA1_PSEA0</name>
<dbReference type="EMBL" id="LJQU01000471">
    <property type="protein sequence ID" value="KPX87964.1"/>
    <property type="molecule type" value="Genomic_DNA"/>
</dbReference>
<protein>
    <submittedName>
        <fullName evidence="2">Cupin-like domain protein</fullName>
    </submittedName>
</protein>
<evidence type="ECO:0000313" key="7">
    <source>
        <dbReference type="Proteomes" id="UP000279553"/>
    </source>
</evidence>
<dbReference type="Proteomes" id="UP000279553">
    <property type="component" value="Unassembled WGS sequence"/>
</dbReference>
<keyword evidence="1" id="KW-0472">Membrane</keyword>
<evidence type="ECO:0000313" key="6">
    <source>
        <dbReference type="Proteomes" id="UP000276194"/>
    </source>
</evidence>
<proteinExistence type="predicted"/>
<dbReference type="AlphaFoldDB" id="A0A0P9WXA1"/>
<dbReference type="Proteomes" id="UP000276194">
    <property type="component" value="Unassembled WGS sequence"/>
</dbReference>
<gene>
    <name evidence="2" type="ORF">ALO63_100307</name>
    <name evidence="4" type="ORF">ALP52_100254</name>
    <name evidence="3" type="ORF">ALQ05_100197</name>
</gene>
<dbReference type="EMBL" id="RBTD01000376">
    <property type="protein sequence ID" value="RMT15850.1"/>
    <property type="molecule type" value="Genomic_DNA"/>
</dbReference>
<comment type="caution">
    <text evidence="2">The sequence shown here is derived from an EMBL/GenBank/DDBJ whole genome shotgun (WGS) entry which is preliminary data.</text>
</comment>
<accession>A0A0P9WXA1</accession>
<reference evidence="6 7" key="2">
    <citation type="submission" date="2018-08" db="EMBL/GenBank/DDBJ databases">
        <title>Recombination of ecologically and evolutionarily significant loci maintains genetic cohesion in the Pseudomonas syringae species complex.</title>
        <authorList>
            <person name="Dillon M."/>
            <person name="Thakur S."/>
            <person name="Almeida R.N.D."/>
            <person name="Weir B.S."/>
            <person name="Guttman D.S."/>
        </authorList>
    </citation>
    <scope>NUCLEOTIDE SEQUENCE [LARGE SCALE GENOMIC DNA]</scope>
    <source>
        <strain evidence="3 7">ICMP 535</strain>
        <strain evidence="4 6">ICMP 6941</strain>
    </source>
</reference>
<dbReference type="InterPro" id="IPR014710">
    <property type="entry name" value="RmlC-like_jellyroll"/>
</dbReference>
<evidence type="ECO:0000313" key="4">
    <source>
        <dbReference type="EMBL" id="RMT15850.1"/>
    </source>
</evidence>
<dbReference type="Gene3D" id="2.60.120.10">
    <property type="entry name" value="Jelly Rolls"/>
    <property type="match status" value="1"/>
</dbReference>
<dbReference type="PATRIC" id="fig|34065.5.peg.3998"/>
<dbReference type="InterPro" id="IPR011051">
    <property type="entry name" value="RmlC_Cupin_sf"/>
</dbReference>
<feature type="transmembrane region" description="Helical" evidence="1">
    <location>
        <begin position="45"/>
        <end position="67"/>
    </location>
</feature>
<sequence length="217" mass="24014">MRCVGESAQPLFRSPRLAIRAYAVCRAQERVMQSNNRFRPMRSRVCQLAGLAAITAAVMLPVSSAYATKKPPIVVTEGIKAYRLCTGPDNLSHVIEGSIDQKAMTDVNALHFKETPAHSQYDWHAAPEEQYVITLSGTLEFSTTGGENFVLRPGEILLAQDTTGPGHRWKLIDDQPWRRAYVINQTRRQGCIRTKGRSCFEGLLTSRAQCGSCSGTT</sequence>
<evidence type="ECO:0000313" key="5">
    <source>
        <dbReference type="Proteomes" id="UP000050420"/>
    </source>
</evidence>
<keyword evidence="1" id="KW-1133">Transmembrane helix</keyword>
<evidence type="ECO:0000313" key="3">
    <source>
        <dbReference type="EMBL" id="RMQ39643.1"/>
    </source>
</evidence>
<dbReference type="EMBL" id="RBRD01000085">
    <property type="protein sequence ID" value="RMQ39643.1"/>
    <property type="molecule type" value="Genomic_DNA"/>
</dbReference>
<dbReference type="Proteomes" id="UP000050420">
    <property type="component" value="Unassembled WGS sequence"/>
</dbReference>
<keyword evidence="1" id="KW-0812">Transmembrane</keyword>
<dbReference type="CDD" id="cd07009">
    <property type="entry name" value="cupin_BLL0285-like"/>
    <property type="match status" value="1"/>
</dbReference>
<evidence type="ECO:0000256" key="1">
    <source>
        <dbReference type="SAM" id="Phobius"/>
    </source>
</evidence>
<dbReference type="SUPFAM" id="SSF51182">
    <property type="entry name" value="RmlC-like cupins"/>
    <property type="match status" value="1"/>
</dbReference>
<evidence type="ECO:0000313" key="2">
    <source>
        <dbReference type="EMBL" id="KPX87964.1"/>
    </source>
</evidence>
<reference evidence="2 5" key="1">
    <citation type="submission" date="2015-09" db="EMBL/GenBank/DDBJ databases">
        <title>Genome announcement of multiple Pseudomonas syringae strains.</title>
        <authorList>
            <person name="Thakur S."/>
            <person name="Wang P.W."/>
            <person name="Gong Y."/>
            <person name="Weir B.S."/>
            <person name="Guttman D.S."/>
        </authorList>
    </citation>
    <scope>NUCLEOTIDE SEQUENCE [LARGE SCALE GENOMIC DNA]</scope>
    <source>
        <strain evidence="2 5">ICMP4331</strain>
    </source>
</reference>
<organism evidence="2 5">
    <name type="scientific">Pseudomonas amygdali pv. mori</name>
    <dbReference type="NCBI Taxonomy" id="34065"/>
    <lineage>
        <taxon>Bacteria</taxon>
        <taxon>Pseudomonadati</taxon>
        <taxon>Pseudomonadota</taxon>
        <taxon>Gammaproteobacteria</taxon>
        <taxon>Pseudomonadales</taxon>
        <taxon>Pseudomonadaceae</taxon>
        <taxon>Pseudomonas</taxon>
        <taxon>Pseudomonas amygdali</taxon>
    </lineage>
</organism>